<keyword evidence="3" id="KW-0998">Cell outer membrane</keyword>
<dbReference type="PANTHER" id="PTHR30329:SF21">
    <property type="entry name" value="LIPOPROTEIN YIAD-RELATED"/>
    <property type="match status" value="1"/>
</dbReference>
<dbReference type="InterPro" id="IPR027367">
    <property type="entry name" value="Gly-zipper_YMGG"/>
</dbReference>
<dbReference type="PRINTS" id="PR01023">
    <property type="entry name" value="NAFLGMOTY"/>
</dbReference>
<name>A0A370U7L6_9GAMM</name>
<dbReference type="Proteomes" id="UP000254326">
    <property type="component" value="Unassembled WGS sequence"/>
</dbReference>
<dbReference type="CDD" id="cd07185">
    <property type="entry name" value="OmpA_C-like"/>
    <property type="match status" value="1"/>
</dbReference>
<comment type="caution">
    <text evidence="6">The sequence shown here is derived from an EMBL/GenBank/DDBJ whole genome shotgun (WGS) entry which is preliminary data.</text>
</comment>
<proteinExistence type="predicted"/>
<dbReference type="InterPro" id="IPR036737">
    <property type="entry name" value="OmpA-like_sf"/>
</dbReference>
<sequence>MRKRNGLMGLVAAAVLLSGCESMQRQNATTGESETNDTTKGAVIGAVSGIFVGLATGDSAKERRNRALAGAVAGGAVGAGVGNYFDQQERELRDTLRNSGVQVQRVGEDQLTLVMENGIGFSTDAYTLEASIYQTLNGVARVLVEYPNTVLMITGHTDSTGSASYNQTLSLKRAESVRSYLVGQNVARDRLSTMGVGEEEPACDNSTSQGRTCNRRVEIDIYPKSQ</sequence>
<protein>
    <recommendedName>
        <fullName evidence="5">OmpA-like domain-containing protein</fullName>
    </recommendedName>
</protein>
<dbReference type="PROSITE" id="PS51257">
    <property type="entry name" value="PROKAR_LIPOPROTEIN"/>
    <property type="match status" value="1"/>
</dbReference>
<evidence type="ECO:0000313" key="7">
    <source>
        <dbReference type="Proteomes" id="UP000254326"/>
    </source>
</evidence>
<keyword evidence="7" id="KW-1185">Reference proteome</keyword>
<dbReference type="SUPFAM" id="SSF103088">
    <property type="entry name" value="OmpA-like"/>
    <property type="match status" value="1"/>
</dbReference>
<keyword evidence="2 4" id="KW-0472">Membrane</keyword>
<dbReference type="GO" id="GO:0009279">
    <property type="term" value="C:cell outer membrane"/>
    <property type="evidence" value="ECO:0007669"/>
    <property type="project" value="UniProtKB-SubCell"/>
</dbReference>
<gene>
    <name evidence="6" type="ORF">DN730_13670</name>
</gene>
<evidence type="ECO:0000313" key="6">
    <source>
        <dbReference type="EMBL" id="RDL43790.1"/>
    </source>
</evidence>
<evidence type="ECO:0000256" key="1">
    <source>
        <dbReference type="ARBA" id="ARBA00004442"/>
    </source>
</evidence>
<reference evidence="6 7" key="1">
    <citation type="submission" date="2018-06" db="EMBL/GenBank/DDBJ databases">
        <title>Marinomonas sp. YLB-05 draft genome sequence.</title>
        <authorList>
            <person name="Yu L."/>
            <person name="Tang X."/>
        </authorList>
    </citation>
    <scope>NUCLEOTIDE SEQUENCE [LARGE SCALE GENOMIC DNA]</scope>
    <source>
        <strain evidence="6 7">YLB-05</strain>
    </source>
</reference>
<accession>A0A370U7L6</accession>
<dbReference type="Pfam" id="PF00691">
    <property type="entry name" value="OmpA"/>
    <property type="match status" value="1"/>
</dbReference>
<evidence type="ECO:0000256" key="4">
    <source>
        <dbReference type="PROSITE-ProRule" id="PRU00473"/>
    </source>
</evidence>
<feature type="domain" description="OmpA-like" evidence="5">
    <location>
        <begin position="108"/>
        <end position="225"/>
    </location>
</feature>
<dbReference type="Pfam" id="PF13441">
    <property type="entry name" value="Gly-zipper_YMGG"/>
    <property type="match status" value="1"/>
</dbReference>
<dbReference type="AlphaFoldDB" id="A0A370U7L6"/>
<dbReference type="InterPro" id="IPR006664">
    <property type="entry name" value="OMP_bac"/>
</dbReference>
<comment type="subcellular location">
    <subcellularLocation>
        <location evidence="1">Cell outer membrane</location>
    </subcellularLocation>
</comment>
<dbReference type="OrthoDB" id="9782229at2"/>
<dbReference type="InterPro" id="IPR050330">
    <property type="entry name" value="Bact_OuterMem_StrucFunc"/>
</dbReference>
<dbReference type="PRINTS" id="PR01021">
    <property type="entry name" value="OMPADOMAIN"/>
</dbReference>
<evidence type="ECO:0000256" key="2">
    <source>
        <dbReference type="ARBA" id="ARBA00023136"/>
    </source>
</evidence>
<evidence type="ECO:0000256" key="3">
    <source>
        <dbReference type="ARBA" id="ARBA00023237"/>
    </source>
</evidence>
<dbReference type="EMBL" id="QKRA01000006">
    <property type="protein sequence ID" value="RDL43790.1"/>
    <property type="molecule type" value="Genomic_DNA"/>
</dbReference>
<organism evidence="6 7">
    <name type="scientific">Marinomonas piezotolerans</name>
    <dbReference type="NCBI Taxonomy" id="2213058"/>
    <lineage>
        <taxon>Bacteria</taxon>
        <taxon>Pseudomonadati</taxon>
        <taxon>Pseudomonadota</taxon>
        <taxon>Gammaproteobacteria</taxon>
        <taxon>Oceanospirillales</taxon>
        <taxon>Oceanospirillaceae</taxon>
        <taxon>Marinomonas</taxon>
    </lineage>
</organism>
<evidence type="ECO:0000259" key="5">
    <source>
        <dbReference type="PROSITE" id="PS51123"/>
    </source>
</evidence>
<dbReference type="InterPro" id="IPR006665">
    <property type="entry name" value="OmpA-like"/>
</dbReference>
<dbReference type="PROSITE" id="PS51123">
    <property type="entry name" value="OMPA_2"/>
    <property type="match status" value="1"/>
</dbReference>
<dbReference type="Gene3D" id="3.30.1330.60">
    <property type="entry name" value="OmpA-like domain"/>
    <property type="match status" value="1"/>
</dbReference>
<dbReference type="PANTHER" id="PTHR30329">
    <property type="entry name" value="STATOR ELEMENT OF FLAGELLAR MOTOR COMPLEX"/>
    <property type="match status" value="1"/>
</dbReference>
<dbReference type="RefSeq" id="WP_115468708.1">
    <property type="nucleotide sequence ID" value="NZ_QKRA01000006.1"/>
</dbReference>